<evidence type="ECO:0000313" key="2">
    <source>
        <dbReference type="EMBL" id="RZC60387.1"/>
    </source>
</evidence>
<proteinExistence type="predicted"/>
<organism evidence="2 3">
    <name type="scientific">Papaver somniferum</name>
    <name type="common">Opium poppy</name>
    <dbReference type="NCBI Taxonomy" id="3469"/>
    <lineage>
        <taxon>Eukaryota</taxon>
        <taxon>Viridiplantae</taxon>
        <taxon>Streptophyta</taxon>
        <taxon>Embryophyta</taxon>
        <taxon>Tracheophyta</taxon>
        <taxon>Spermatophyta</taxon>
        <taxon>Magnoliopsida</taxon>
        <taxon>Ranunculales</taxon>
        <taxon>Papaveraceae</taxon>
        <taxon>Papaveroideae</taxon>
        <taxon>Papaver</taxon>
    </lineage>
</organism>
<reference evidence="2 3" key="1">
    <citation type="journal article" date="2018" name="Science">
        <title>The opium poppy genome and morphinan production.</title>
        <authorList>
            <person name="Guo L."/>
            <person name="Winzer T."/>
            <person name="Yang X."/>
            <person name="Li Y."/>
            <person name="Ning Z."/>
            <person name="He Z."/>
            <person name="Teodor R."/>
            <person name="Lu Y."/>
            <person name="Bowser T.A."/>
            <person name="Graham I.A."/>
            <person name="Ye K."/>
        </authorList>
    </citation>
    <scope>NUCLEOTIDE SEQUENCE [LARGE SCALE GENOMIC DNA]</scope>
    <source>
        <strain evidence="3">cv. HN1</strain>
        <tissue evidence="2">Leaves</tissue>
    </source>
</reference>
<dbReference type="Proteomes" id="UP000316621">
    <property type="component" value="Chromosome 5"/>
</dbReference>
<name>A0A4Y7JI06_PAPSO</name>
<dbReference type="EMBL" id="CM010719">
    <property type="protein sequence ID" value="RZC60387.1"/>
    <property type="molecule type" value="Genomic_DNA"/>
</dbReference>
<protein>
    <submittedName>
        <fullName evidence="2">Uncharacterized protein</fullName>
    </submittedName>
</protein>
<evidence type="ECO:0000313" key="3">
    <source>
        <dbReference type="Proteomes" id="UP000316621"/>
    </source>
</evidence>
<accession>A0A4Y7JI06</accession>
<dbReference type="AlphaFoldDB" id="A0A4Y7JI06"/>
<gene>
    <name evidence="2" type="ORF">C5167_022142</name>
</gene>
<sequence length="20" mass="2241">MEKTGNIIKPPKPLDVLDMT</sequence>
<dbReference type="Gramene" id="RZC60387">
    <property type="protein sequence ID" value="RZC60387"/>
    <property type="gene ID" value="C5167_022142"/>
</dbReference>
<evidence type="ECO:0000256" key="1">
    <source>
        <dbReference type="SAM" id="MobiDB-lite"/>
    </source>
</evidence>
<feature type="region of interest" description="Disordered" evidence="1">
    <location>
        <begin position="1"/>
        <end position="20"/>
    </location>
</feature>
<keyword evidence="3" id="KW-1185">Reference proteome</keyword>